<protein>
    <submittedName>
        <fullName evidence="1">Uncharacterized protein</fullName>
    </submittedName>
</protein>
<comment type="caution">
    <text evidence="1">The sequence shown here is derived from an EMBL/GenBank/DDBJ whole genome shotgun (WGS) entry which is preliminary data.</text>
</comment>
<name>A0A0F9KQL5_9ZZZZ</name>
<accession>A0A0F9KQL5</accession>
<evidence type="ECO:0000313" key="1">
    <source>
        <dbReference type="EMBL" id="KKM84148.1"/>
    </source>
</evidence>
<dbReference type="EMBL" id="LAZR01007608">
    <property type="protein sequence ID" value="KKM84148.1"/>
    <property type="molecule type" value="Genomic_DNA"/>
</dbReference>
<sequence length="499" mass="54363">MPKELQVERRFDFRGGRNTRDNPDLLQPNELIDITNGRLADTRGAIQVRLGSKRMHATTLGDSVTGVRQWTNNGTIQLVATANGDLHHKTSDLGNFTLVSPTPVIGTGQVDWTTMRQSTSGAPLRLYFADDTNVWRWSGAALTRLSTGASLPPANATHVKTFHIRNFYVDSDRPIHLEWSVLGDPEDLTVATGNGAGEAMMDVLSGEDIVSMEVIGSSLLVATTNSVVRFTGYSAADIQIAQDTEGVSSTEGCVGKLAFRRIEKFAAMLDTRGPYAVNEEEAIFLGDKIYDEFLNLDRSVLGASVVGYHPGRREIWWAVPGSGDSNLNKTVYIYNLDLGIWYGPFTYPFGITCFAEYEDSSGIQAIIAGCDDGFVRHMDVGTLDDVLADGTGGSTFTLTGELAPIFFANGPSQLSTLYRAYIQAEITTGVVLDFKYAFDEDSLTTKEVTGIGGSKAVNYRVDLGDQGDRLRIQFTVDEAAALFIIHGITLKAFDMLRDA</sequence>
<proteinExistence type="predicted"/>
<organism evidence="1">
    <name type="scientific">marine sediment metagenome</name>
    <dbReference type="NCBI Taxonomy" id="412755"/>
    <lineage>
        <taxon>unclassified sequences</taxon>
        <taxon>metagenomes</taxon>
        <taxon>ecological metagenomes</taxon>
    </lineage>
</organism>
<reference evidence="1" key="1">
    <citation type="journal article" date="2015" name="Nature">
        <title>Complex archaea that bridge the gap between prokaryotes and eukaryotes.</title>
        <authorList>
            <person name="Spang A."/>
            <person name="Saw J.H."/>
            <person name="Jorgensen S.L."/>
            <person name="Zaremba-Niedzwiedzka K."/>
            <person name="Martijn J."/>
            <person name="Lind A.E."/>
            <person name="van Eijk R."/>
            <person name="Schleper C."/>
            <person name="Guy L."/>
            <person name="Ettema T.J."/>
        </authorList>
    </citation>
    <scope>NUCLEOTIDE SEQUENCE</scope>
</reference>
<gene>
    <name evidence="1" type="ORF">LCGC14_1302090</name>
</gene>
<dbReference type="AlphaFoldDB" id="A0A0F9KQL5"/>